<dbReference type="Pfam" id="PF01402">
    <property type="entry name" value="RHH_1"/>
    <property type="match status" value="1"/>
</dbReference>
<gene>
    <name evidence="2" type="ORF">EAS62_37280</name>
</gene>
<evidence type="ECO:0000313" key="3">
    <source>
        <dbReference type="Proteomes" id="UP000289946"/>
    </source>
</evidence>
<dbReference type="InterPro" id="IPR010985">
    <property type="entry name" value="Ribbon_hlx_hlx"/>
</dbReference>
<evidence type="ECO:0000313" key="2">
    <source>
        <dbReference type="EMBL" id="RXG86498.1"/>
    </source>
</evidence>
<proteinExistence type="predicted"/>
<reference evidence="2 3" key="1">
    <citation type="submission" date="2018-10" db="EMBL/GenBank/DDBJ databases">
        <title>Bradyrhizobium sp. nov., isolated from effective nodules of peanut in China.</title>
        <authorList>
            <person name="Li Y."/>
        </authorList>
    </citation>
    <scope>NUCLEOTIDE SEQUENCE [LARGE SCALE GENOMIC DNA]</scope>
    <source>
        <strain evidence="2 3">CCBAU 51781</strain>
    </source>
</reference>
<evidence type="ECO:0000259" key="1">
    <source>
        <dbReference type="Pfam" id="PF01402"/>
    </source>
</evidence>
<organism evidence="2 3">
    <name type="scientific">Bradyrhizobium zhanjiangense</name>
    <dbReference type="NCBI Taxonomy" id="1325107"/>
    <lineage>
        <taxon>Bacteria</taxon>
        <taxon>Pseudomonadati</taxon>
        <taxon>Pseudomonadota</taxon>
        <taxon>Alphaproteobacteria</taxon>
        <taxon>Hyphomicrobiales</taxon>
        <taxon>Nitrobacteraceae</taxon>
        <taxon>Bradyrhizobium</taxon>
    </lineage>
</organism>
<name>A0ABY0D993_9BRAD</name>
<dbReference type="EMBL" id="RDRA01000035">
    <property type="protein sequence ID" value="RXG86498.1"/>
    <property type="molecule type" value="Genomic_DNA"/>
</dbReference>
<keyword evidence="3" id="KW-1185">Reference proteome</keyword>
<protein>
    <submittedName>
        <fullName evidence="2">Ribbon-helix-helix protein, CopG family</fullName>
    </submittedName>
</protein>
<dbReference type="InterPro" id="IPR002145">
    <property type="entry name" value="CopG"/>
</dbReference>
<accession>A0ABY0D993</accession>
<dbReference type="Proteomes" id="UP000289946">
    <property type="component" value="Unassembled WGS sequence"/>
</dbReference>
<dbReference type="RefSeq" id="WP_128942740.1">
    <property type="nucleotide sequence ID" value="NZ_RDRA01000035.1"/>
</dbReference>
<dbReference type="SUPFAM" id="SSF47598">
    <property type="entry name" value="Ribbon-helix-helix"/>
    <property type="match status" value="1"/>
</dbReference>
<feature type="domain" description="Ribbon-helix-helix protein CopG" evidence="1">
    <location>
        <begin position="10"/>
        <end position="46"/>
    </location>
</feature>
<sequence length="57" mass="6432">MTEETDKRLIGARCEPEFAERVEAAARKEDRTVSSFVRRALAAAIEPKRQHHEGIAP</sequence>
<comment type="caution">
    <text evidence="2">The sequence shown here is derived from an EMBL/GenBank/DDBJ whole genome shotgun (WGS) entry which is preliminary data.</text>
</comment>